<organism evidence="2">
    <name type="scientific">uncultured Segetibacter sp</name>
    <dbReference type="NCBI Taxonomy" id="481133"/>
    <lineage>
        <taxon>Bacteria</taxon>
        <taxon>Pseudomonadati</taxon>
        <taxon>Bacteroidota</taxon>
        <taxon>Chitinophagia</taxon>
        <taxon>Chitinophagales</taxon>
        <taxon>Chitinophagaceae</taxon>
        <taxon>Segetibacter</taxon>
        <taxon>environmental samples</taxon>
    </lineage>
</organism>
<sequence>MSTKDNRQQLIDFINKNAFDPIIKAKPEKFKEDREALEDLQRKTQNEKKQFSEEYSTAEEVKKNYLSNVRSKAAAKVNAQLEKLGLPTLPQHKDEFMELCKKLEV</sequence>
<evidence type="ECO:0000256" key="1">
    <source>
        <dbReference type="SAM" id="Coils"/>
    </source>
</evidence>
<accession>A0A6J4RWJ3</accession>
<keyword evidence="1" id="KW-0175">Coiled coil</keyword>
<dbReference type="AlphaFoldDB" id="A0A6J4RWJ3"/>
<feature type="coiled-coil region" evidence="1">
    <location>
        <begin position="30"/>
        <end position="61"/>
    </location>
</feature>
<proteinExistence type="predicted"/>
<reference evidence="2" key="1">
    <citation type="submission" date="2020-02" db="EMBL/GenBank/DDBJ databases">
        <authorList>
            <person name="Meier V. D."/>
        </authorList>
    </citation>
    <scope>NUCLEOTIDE SEQUENCE</scope>
    <source>
        <strain evidence="2">AVDCRST_MAG96</strain>
    </source>
</reference>
<evidence type="ECO:0000313" key="2">
    <source>
        <dbReference type="EMBL" id="CAA9483592.1"/>
    </source>
</evidence>
<gene>
    <name evidence="2" type="ORF">AVDCRST_MAG96-1138</name>
</gene>
<name>A0A6J4RWJ3_9BACT</name>
<protein>
    <submittedName>
        <fullName evidence="2">Uncharacterized protein</fullName>
    </submittedName>
</protein>
<dbReference type="EMBL" id="CADCVN010000431">
    <property type="protein sequence ID" value="CAA9483592.1"/>
    <property type="molecule type" value="Genomic_DNA"/>
</dbReference>